<dbReference type="AlphaFoldDB" id="A0A7G8BRE1"/>
<organism evidence="9 10">
    <name type="scientific">Alloacidobacterium dinghuense</name>
    <dbReference type="NCBI Taxonomy" id="2763107"/>
    <lineage>
        <taxon>Bacteria</taxon>
        <taxon>Pseudomonadati</taxon>
        <taxon>Acidobacteriota</taxon>
        <taxon>Terriglobia</taxon>
        <taxon>Terriglobales</taxon>
        <taxon>Acidobacteriaceae</taxon>
        <taxon>Alloacidobacterium</taxon>
    </lineage>
</organism>
<keyword evidence="5 7" id="KW-0456">Lyase</keyword>
<dbReference type="GO" id="GO:0005886">
    <property type="term" value="C:plasma membrane"/>
    <property type="evidence" value="ECO:0007669"/>
    <property type="project" value="UniProtKB-UniRule"/>
</dbReference>
<dbReference type="EMBL" id="CP060394">
    <property type="protein sequence ID" value="QNI35111.1"/>
    <property type="molecule type" value="Genomic_DNA"/>
</dbReference>
<evidence type="ECO:0000256" key="6">
    <source>
        <dbReference type="ARBA" id="ARBA00023316"/>
    </source>
</evidence>
<evidence type="ECO:0000256" key="5">
    <source>
        <dbReference type="ARBA" id="ARBA00023239"/>
    </source>
</evidence>
<dbReference type="PANTHER" id="PTHR30518">
    <property type="entry name" value="ENDOLYTIC MUREIN TRANSGLYCOSYLASE"/>
    <property type="match status" value="1"/>
</dbReference>
<accession>A0A7G8BRE1</accession>
<dbReference type="Gene3D" id="3.30.160.60">
    <property type="entry name" value="Classic Zinc Finger"/>
    <property type="match status" value="1"/>
</dbReference>
<evidence type="ECO:0000256" key="1">
    <source>
        <dbReference type="ARBA" id="ARBA00022475"/>
    </source>
</evidence>
<name>A0A7G8BRE1_9BACT</name>
<dbReference type="GO" id="GO:0071555">
    <property type="term" value="P:cell wall organization"/>
    <property type="evidence" value="ECO:0007669"/>
    <property type="project" value="UniProtKB-KW"/>
</dbReference>
<dbReference type="KEGG" id="adin:H7849_21585"/>
<evidence type="ECO:0000256" key="2">
    <source>
        <dbReference type="ARBA" id="ARBA00022692"/>
    </source>
</evidence>
<dbReference type="CDD" id="cd08010">
    <property type="entry name" value="MltG_like"/>
    <property type="match status" value="1"/>
</dbReference>
<dbReference type="Gene3D" id="3.30.1490.480">
    <property type="entry name" value="Endolytic murein transglycosylase"/>
    <property type="match status" value="1"/>
</dbReference>
<dbReference type="GO" id="GO:0009252">
    <property type="term" value="P:peptidoglycan biosynthetic process"/>
    <property type="evidence" value="ECO:0007669"/>
    <property type="project" value="UniProtKB-UniRule"/>
</dbReference>
<dbReference type="InterPro" id="IPR003770">
    <property type="entry name" value="MLTG-like"/>
</dbReference>
<evidence type="ECO:0000256" key="3">
    <source>
        <dbReference type="ARBA" id="ARBA00022989"/>
    </source>
</evidence>
<dbReference type="NCBIfam" id="TIGR00247">
    <property type="entry name" value="endolytic transglycosylase MltG"/>
    <property type="match status" value="1"/>
</dbReference>
<keyword evidence="2 7" id="KW-0812">Transmembrane</keyword>
<keyword evidence="10" id="KW-1185">Reference proteome</keyword>
<comment type="similarity">
    <text evidence="7">Belongs to the transglycosylase MltG family.</text>
</comment>
<dbReference type="Pfam" id="PF02618">
    <property type="entry name" value="YceG"/>
    <property type="match status" value="1"/>
</dbReference>
<keyword evidence="4 7" id="KW-0472">Membrane</keyword>
<sequence>MFLEIPPGTSSAQIARLLKSHGLIRSRYAFDIMRAVKGGTLKAGEYRFDHPARMSEVYARLERGDVYTRALTIPEGANIFDIAQRVEAAQLGSKEAFLEAVKRNVALISDLDPGAQSVEGYLFPDTYQFQRLSTPDQIIAAMVKRFRQTAASIDLIQNYHNVVTMASLVERETPIGSERPMVASVFSNRIAKGMPLMTDPSVIYADLLDGKYRGTIYQSDLDGDSPYNTYKHSGLPPGPICNPGIESLKAAMEPAQTQFLYFVAASTDPAGHSRFAKTLEEHEQNVQAYRRAQHAAGQR</sequence>
<proteinExistence type="inferred from homology"/>
<dbReference type="PANTHER" id="PTHR30518:SF2">
    <property type="entry name" value="ENDOLYTIC MUREIN TRANSGLYCOSYLASE"/>
    <property type="match status" value="1"/>
</dbReference>
<evidence type="ECO:0000256" key="8">
    <source>
        <dbReference type="SAM" id="Coils"/>
    </source>
</evidence>
<comment type="catalytic activity">
    <reaction evidence="7">
        <text>a peptidoglycan chain = a peptidoglycan chain with N-acetyl-1,6-anhydromuramyl-[peptide] at the reducing end + a peptidoglycan chain with N-acetylglucosamine at the non-reducing end.</text>
        <dbReference type="EC" id="4.2.2.29"/>
    </reaction>
</comment>
<keyword evidence="1 7" id="KW-1003">Cell membrane</keyword>
<feature type="site" description="Important for catalytic activity" evidence="7">
    <location>
        <position position="172"/>
    </location>
</feature>
<comment type="function">
    <text evidence="7">Functions as a peptidoglycan terminase that cleaves nascent peptidoglycan strands endolytically to terminate their elongation.</text>
</comment>
<feature type="coiled-coil region" evidence="8">
    <location>
        <begin position="272"/>
        <end position="299"/>
    </location>
</feature>
<reference evidence="9 10" key="1">
    <citation type="submission" date="2020-08" db="EMBL/GenBank/DDBJ databases">
        <title>Edaphobacter telluris sp. nov. and Acidobacterium dinghuensis sp. nov., two acidobacteria isolated from forest soil.</title>
        <authorList>
            <person name="Fu J."/>
            <person name="Qiu L."/>
        </authorList>
    </citation>
    <scope>NUCLEOTIDE SEQUENCE [LARGE SCALE GENOMIC DNA]</scope>
    <source>
        <strain evidence="9">4Y35</strain>
    </source>
</reference>
<gene>
    <name evidence="7 9" type="primary">mltG</name>
    <name evidence="9" type="ORF">H7849_21585</name>
</gene>
<dbReference type="EC" id="4.2.2.29" evidence="7"/>
<keyword evidence="3 7" id="KW-1133">Transmembrane helix</keyword>
<evidence type="ECO:0000256" key="4">
    <source>
        <dbReference type="ARBA" id="ARBA00023136"/>
    </source>
</evidence>
<evidence type="ECO:0000313" key="9">
    <source>
        <dbReference type="EMBL" id="QNI35111.1"/>
    </source>
</evidence>
<dbReference type="GO" id="GO:0008932">
    <property type="term" value="F:lytic endotransglycosylase activity"/>
    <property type="evidence" value="ECO:0007669"/>
    <property type="project" value="UniProtKB-UniRule"/>
</dbReference>
<keyword evidence="6 7" id="KW-0961">Cell wall biogenesis/degradation</keyword>
<evidence type="ECO:0000313" key="10">
    <source>
        <dbReference type="Proteomes" id="UP000515312"/>
    </source>
</evidence>
<protein>
    <recommendedName>
        <fullName evidence="7">Endolytic murein transglycosylase</fullName>
        <ecNumber evidence="7">4.2.2.29</ecNumber>
    </recommendedName>
    <alternativeName>
        <fullName evidence="7">Peptidoglycan lytic transglycosylase</fullName>
    </alternativeName>
    <alternativeName>
        <fullName evidence="7">Peptidoglycan polymerization terminase</fullName>
    </alternativeName>
</protein>
<keyword evidence="8" id="KW-0175">Coiled coil</keyword>
<dbReference type="HAMAP" id="MF_02065">
    <property type="entry name" value="MltG"/>
    <property type="match status" value="1"/>
</dbReference>
<evidence type="ECO:0000256" key="7">
    <source>
        <dbReference type="HAMAP-Rule" id="MF_02065"/>
    </source>
</evidence>
<dbReference type="Proteomes" id="UP000515312">
    <property type="component" value="Chromosome"/>
</dbReference>